<protein>
    <submittedName>
        <fullName evidence="1">Uncharacterized protein</fullName>
    </submittedName>
</protein>
<accession>A0A286PGF1</accession>
<dbReference type="AlphaFoldDB" id="A0A286PGF1"/>
<organism evidence="1 2">
    <name type="scientific">Streptomyces olivochromogenes</name>
    <dbReference type="NCBI Taxonomy" id="1963"/>
    <lineage>
        <taxon>Bacteria</taxon>
        <taxon>Bacillati</taxon>
        <taxon>Actinomycetota</taxon>
        <taxon>Actinomycetes</taxon>
        <taxon>Kitasatosporales</taxon>
        <taxon>Streptomycetaceae</taxon>
        <taxon>Streptomyces</taxon>
    </lineage>
</organism>
<evidence type="ECO:0000313" key="1">
    <source>
        <dbReference type="EMBL" id="GAX58630.1"/>
    </source>
</evidence>
<gene>
    <name evidence="1" type="ORF">SO3561_10204</name>
</gene>
<keyword evidence="2" id="KW-1185">Reference proteome</keyword>
<reference evidence="2" key="1">
    <citation type="submission" date="2017-05" db="EMBL/GenBank/DDBJ databases">
        <title>Streptomyces olivochromogenes NBRC 3561 whole genome shotgun sequence.</title>
        <authorList>
            <person name="Dohra H."/>
            <person name="Kodani S."/>
        </authorList>
    </citation>
    <scope>NUCLEOTIDE SEQUENCE [LARGE SCALE GENOMIC DNA]</scope>
    <source>
        <strain evidence="2">NBRC 3561</strain>
    </source>
</reference>
<proteinExistence type="predicted"/>
<name>A0A286PGF1_STROL</name>
<dbReference type="Proteomes" id="UP000217446">
    <property type="component" value="Unassembled WGS sequence"/>
</dbReference>
<sequence>MSTVNGLTEPPRRVEELRVRHLERYLMSTRQTCGEKSARRNLYEEAIRRPALESDALRSGAAVLPLPTAARPRRPESGTAPGGVWRAKGRWAWRAANYR</sequence>
<dbReference type="EMBL" id="BDQI01000059">
    <property type="protein sequence ID" value="GAX58630.1"/>
    <property type="molecule type" value="Genomic_DNA"/>
</dbReference>
<evidence type="ECO:0000313" key="2">
    <source>
        <dbReference type="Proteomes" id="UP000217446"/>
    </source>
</evidence>
<comment type="caution">
    <text evidence="1">The sequence shown here is derived from an EMBL/GenBank/DDBJ whole genome shotgun (WGS) entry which is preliminary data.</text>
</comment>